<reference evidence="2 3" key="1">
    <citation type="submission" date="2024-07" db="EMBL/GenBank/DDBJ databases">
        <authorList>
            <person name="Thanompreechachai J."/>
            <person name="Duangmal K."/>
        </authorList>
    </citation>
    <scope>NUCLEOTIDE SEQUENCE [LARGE SCALE GENOMIC DNA]</scope>
    <source>
        <strain evidence="2 3">KCTC 19886</strain>
    </source>
</reference>
<accession>A0ABV3P4A8</accession>
<dbReference type="EMBL" id="JBFNQN010000004">
    <property type="protein sequence ID" value="MEW9264448.1"/>
    <property type="molecule type" value="Genomic_DNA"/>
</dbReference>
<sequence>MTPPAGLEELRAGGFLASDDAVADVHERLGVPGSGDHARVLHARVAGGLSLDVLPARGLDVGDAHVAGLPLSWRAAASDARALDRPRGDDWASRFLGGLITTCGPANTGPPRDGHGLHGDHHHTPARHVRTTPARGAARVVVSGDVERADLFGPSLRTERTVTTGFDAAGRPRVVVHDRVVNTGPVPSPVAVLFHVNLGAPLVLPGTTVTTGAAEVLPREPCPQVPEPLRLPPVCDELVEAVAEHRGVPADATGTARAVVTSPHGFTVEVAWSAASLPRVYQWVVPTRGRWALAVEPSTAPLFGPDRSGEHAGAPVLLPGEHRDHVVAVTVLSLPENGGRP</sequence>
<proteinExistence type="predicted"/>
<feature type="compositionally biased region" description="Basic and acidic residues" evidence="1">
    <location>
        <begin position="112"/>
        <end position="123"/>
    </location>
</feature>
<organism evidence="2 3">
    <name type="scientific">Kineococcus endophyticus</name>
    <dbReference type="NCBI Taxonomy" id="1181883"/>
    <lineage>
        <taxon>Bacteria</taxon>
        <taxon>Bacillati</taxon>
        <taxon>Actinomycetota</taxon>
        <taxon>Actinomycetes</taxon>
        <taxon>Kineosporiales</taxon>
        <taxon>Kineosporiaceae</taxon>
        <taxon>Kineococcus</taxon>
    </lineage>
</organism>
<dbReference type="Proteomes" id="UP001555826">
    <property type="component" value="Unassembled WGS sequence"/>
</dbReference>
<name>A0ABV3P4A8_9ACTN</name>
<evidence type="ECO:0000256" key="1">
    <source>
        <dbReference type="SAM" id="MobiDB-lite"/>
    </source>
</evidence>
<dbReference type="RefSeq" id="WP_367637158.1">
    <property type="nucleotide sequence ID" value="NZ_JBFNQN010000004.1"/>
</dbReference>
<protein>
    <submittedName>
        <fullName evidence="2">DUF4432 family protein</fullName>
    </submittedName>
</protein>
<keyword evidence="3" id="KW-1185">Reference proteome</keyword>
<dbReference type="InterPro" id="IPR027839">
    <property type="entry name" value="DUF4432"/>
</dbReference>
<feature type="region of interest" description="Disordered" evidence="1">
    <location>
        <begin position="104"/>
        <end position="136"/>
    </location>
</feature>
<gene>
    <name evidence="2" type="ORF">AB1207_06790</name>
</gene>
<dbReference type="Pfam" id="PF14486">
    <property type="entry name" value="DUF4432"/>
    <property type="match status" value="1"/>
</dbReference>
<comment type="caution">
    <text evidence="2">The sequence shown here is derived from an EMBL/GenBank/DDBJ whole genome shotgun (WGS) entry which is preliminary data.</text>
</comment>
<evidence type="ECO:0000313" key="3">
    <source>
        <dbReference type="Proteomes" id="UP001555826"/>
    </source>
</evidence>
<dbReference type="InterPro" id="IPR014718">
    <property type="entry name" value="GH-type_carb-bd"/>
</dbReference>
<evidence type="ECO:0000313" key="2">
    <source>
        <dbReference type="EMBL" id="MEW9264448.1"/>
    </source>
</evidence>
<dbReference type="Gene3D" id="2.70.98.10">
    <property type="match status" value="1"/>
</dbReference>